<dbReference type="KEGG" id="aga:1279386"/>
<feature type="domain" description="Peptidase S1" evidence="15">
    <location>
        <begin position="46"/>
        <end position="274"/>
    </location>
</feature>
<keyword evidence="4" id="KW-0732">Signal</keyword>
<evidence type="ECO:0000256" key="11">
    <source>
        <dbReference type="ARBA" id="ARBA00036320"/>
    </source>
</evidence>
<protein>
    <recommendedName>
        <fullName evidence="12">trypsin</fullName>
        <ecNumber evidence="12">3.4.21.4</ecNumber>
    </recommendedName>
</protein>
<evidence type="ECO:0000256" key="2">
    <source>
        <dbReference type="ARBA" id="ARBA00022525"/>
    </source>
</evidence>
<evidence type="ECO:0000256" key="3">
    <source>
        <dbReference type="ARBA" id="ARBA00022670"/>
    </source>
</evidence>
<feature type="non-terminal residue" evidence="16">
    <location>
        <position position="1"/>
    </location>
</feature>
<sequence>LVAAIKMNLWFTTLSSVTVLVSFTIVSVVGCSRSAENYDHTNGERIVGGVPVDIRDYPYQVSLRRGRHFCGESIIDSQWILTAAHCTRTINARNLWIHVGSSHVNDGGESVRVRRILHHPKQNSWSDYDFSLLHLDQPLNLSESVQPIPLRKPSASEPTGELSDGTLCKVSGWGNTHNPDESALVLRAATVPLTNHQQCSEVYEGIGSVTESMICAGYDEGGKDSCQGDSGGPLVCDGQLTGVVSWGKGCAEPGYPGVYAKVSTAYEWIEQTVHTALASPERPNVEAF</sequence>
<dbReference type="InterPro" id="IPR009003">
    <property type="entry name" value="Peptidase_S1_PA"/>
</dbReference>
<reference evidence="16" key="3">
    <citation type="journal article" date="2004" name="Trends Parasitol.">
        <title>The Anopheles gambiae genome: an update.</title>
        <authorList>
            <person name="Mongin E."/>
            <person name="Louis C."/>
            <person name="Holt R.A."/>
            <person name="Birney E."/>
            <person name="Collins F.H."/>
        </authorList>
    </citation>
    <scope>NUCLEOTIDE SEQUENCE</scope>
    <source>
        <strain evidence="16">PEST</strain>
    </source>
</reference>
<dbReference type="VEuPathDB" id="VectorBase:AGAMI1_005107"/>
<dbReference type="EC" id="3.4.21.4" evidence="12"/>
<evidence type="ECO:0000256" key="4">
    <source>
        <dbReference type="ARBA" id="ARBA00022729"/>
    </source>
</evidence>
<evidence type="ECO:0000256" key="12">
    <source>
        <dbReference type="ARBA" id="ARBA00038868"/>
    </source>
</evidence>
<organism evidence="16">
    <name type="scientific">Anopheles gambiae</name>
    <name type="common">African malaria mosquito</name>
    <dbReference type="NCBI Taxonomy" id="7165"/>
    <lineage>
        <taxon>Eukaryota</taxon>
        <taxon>Metazoa</taxon>
        <taxon>Ecdysozoa</taxon>
        <taxon>Arthropoda</taxon>
        <taxon>Hexapoda</taxon>
        <taxon>Insecta</taxon>
        <taxon>Pterygota</taxon>
        <taxon>Neoptera</taxon>
        <taxon>Endopterygota</taxon>
        <taxon>Diptera</taxon>
        <taxon>Nematocera</taxon>
        <taxon>Culicoidea</taxon>
        <taxon>Culicidae</taxon>
        <taxon>Anophelinae</taxon>
        <taxon>Anopheles</taxon>
    </lineage>
</organism>
<dbReference type="PROSITE" id="PS00135">
    <property type="entry name" value="TRYPSIN_SER"/>
    <property type="match status" value="1"/>
</dbReference>
<dbReference type="PANTHER" id="PTHR24276">
    <property type="entry name" value="POLYSERASE-RELATED"/>
    <property type="match status" value="1"/>
</dbReference>
<dbReference type="STRING" id="7165.Q7Q153"/>
<dbReference type="SUPFAM" id="SSF50494">
    <property type="entry name" value="Trypsin-like serine proteases"/>
    <property type="match status" value="1"/>
</dbReference>
<evidence type="ECO:0000256" key="7">
    <source>
        <dbReference type="ARBA" id="ARBA00022825"/>
    </source>
</evidence>
<name>Q7Q153_ANOGA</name>
<proteinExistence type="inferred from homology"/>
<feature type="transmembrane region" description="Helical" evidence="14">
    <location>
        <begin position="7"/>
        <end position="29"/>
    </location>
</feature>
<dbReference type="InParanoid" id="Q7Q153"/>
<comment type="similarity">
    <text evidence="10">Belongs to the peptidase S1 family. CLIP subfamily.</text>
</comment>
<dbReference type="PROSITE" id="PS00134">
    <property type="entry name" value="TRYPSIN_HIS"/>
    <property type="match status" value="1"/>
</dbReference>
<dbReference type="EMBL" id="AAAB01008980">
    <property type="protein sequence ID" value="EAA13907.4"/>
    <property type="molecule type" value="Genomic_DNA"/>
</dbReference>
<dbReference type="InterPro" id="IPR018114">
    <property type="entry name" value="TRYPSIN_HIS"/>
</dbReference>
<dbReference type="PhylomeDB" id="Q7Q153"/>
<dbReference type="FunFam" id="2.40.10.10:FF:000077">
    <property type="entry name" value="Predicted protein"/>
    <property type="match status" value="1"/>
</dbReference>
<dbReference type="GO" id="GO:0005576">
    <property type="term" value="C:extracellular region"/>
    <property type="evidence" value="ECO:0007669"/>
    <property type="project" value="UniProtKB-SubCell"/>
</dbReference>
<keyword evidence="2" id="KW-0964">Secreted</keyword>
<keyword evidence="6 13" id="KW-0378">Hydrolase</keyword>
<evidence type="ECO:0000256" key="8">
    <source>
        <dbReference type="ARBA" id="ARBA00023145"/>
    </source>
</evidence>
<keyword evidence="14" id="KW-1133">Transmembrane helix</keyword>
<keyword evidence="5" id="KW-0222">Digestion</keyword>
<dbReference type="PROSITE" id="PS50240">
    <property type="entry name" value="TRYPSIN_DOM"/>
    <property type="match status" value="1"/>
</dbReference>
<dbReference type="OMA" id="NTHNPDE"/>
<dbReference type="InterPro" id="IPR001254">
    <property type="entry name" value="Trypsin_dom"/>
</dbReference>
<dbReference type="HOGENOM" id="CLU_006842_7_0_1"/>
<evidence type="ECO:0000256" key="14">
    <source>
        <dbReference type="SAM" id="Phobius"/>
    </source>
</evidence>
<reference evidence="16" key="1">
    <citation type="journal article" date="2002" name="Science">
        <title>The genome sequence of the malaria mosquito Anopheles gambiae.</title>
        <authorList>
            <person name="Holt R.A."/>
            <person name="Subramanian G.M."/>
            <person name="Halpern A."/>
            <person name="Sutton G.G."/>
            <person name="Charlab R."/>
            <person name="Nusskern D.R."/>
            <person name="Wincker P."/>
            <person name="Clark A.G."/>
            <person name="Ribeiro J.M."/>
            <person name="Wides R."/>
            <person name="Salzberg S.L."/>
            <person name="Loftus B."/>
            <person name="Yandell M."/>
            <person name="Majoros W.H."/>
            <person name="Rusch D.B."/>
            <person name="Lai Z."/>
            <person name="Kraft C.L."/>
            <person name="Abril J.F."/>
            <person name="Anthouard V."/>
            <person name="Arensburger P."/>
            <person name="Atkinson P.W."/>
            <person name="Baden H."/>
            <person name="de Berardinis V."/>
            <person name="Baldwin D."/>
            <person name="Benes V."/>
            <person name="Biedler J."/>
            <person name="Blass C."/>
            <person name="Bolanos R."/>
            <person name="Boscus D."/>
            <person name="Barnstead M."/>
            <person name="Cai S."/>
            <person name="Center A."/>
            <person name="Chaturverdi K."/>
            <person name="Christophides G.K."/>
            <person name="Chrystal M.A."/>
            <person name="Clamp M."/>
            <person name="Cravchik A."/>
            <person name="Curwen V."/>
            <person name="Dana A."/>
            <person name="Delcher A."/>
            <person name="Dew I."/>
            <person name="Evans C.A."/>
            <person name="Flanigan M."/>
            <person name="Grundschober-Freimoser A."/>
            <person name="Friedli L."/>
            <person name="Gu Z."/>
            <person name="Guan P."/>
            <person name="Guigo R."/>
            <person name="Hillenmeyer M.E."/>
            <person name="Hladun S.L."/>
            <person name="Hogan J.R."/>
            <person name="Hong Y.S."/>
            <person name="Hoover J."/>
            <person name="Jaillon O."/>
            <person name="Ke Z."/>
            <person name="Kodira C."/>
            <person name="Kokoza E."/>
            <person name="Koutsos A."/>
            <person name="Letunic I."/>
            <person name="Levitsky A."/>
            <person name="Liang Y."/>
            <person name="Lin J.J."/>
            <person name="Lobo N.F."/>
            <person name="Lopez J.R."/>
            <person name="Malek J.A."/>
            <person name="McIntosh T.C."/>
            <person name="Meister S."/>
            <person name="Miller J."/>
            <person name="Mobarry C."/>
            <person name="Mongin E."/>
            <person name="Murphy S.D."/>
            <person name="O'Brochta D.A."/>
            <person name="Pfannkoch C."/>
            <person name="Qi R."/>
            <person name="Regier M.A."/>
            <person name="Remington K."/>
            <person name="Shao H."/>
            <person name="Sharakhova M.V."/>
            <person name="Sitter C.D."/>
            <person name="Shetty J."/>
            <person name="Smith T.J."/>
            <person name="Strong R."/>
            <person name="Sun J."/>
            <person name="Thomasova D."/>
            <person name="Ton L.Q."/>
            <person name="Topalis P."/>
            <person name="Tu Z."/>
            <person name="Unger M.F."/>
            <person name="Walenz B."/>
            <person name="Wang A."/>
            <person name="Wang J."/>
            <person name="Wang M."/>
            <person name="Wang X."/>
            <person name="Woodford K.J."/>
            <person name="Wortman J.R."/>
            <person name="Wu M."/>
            <person name="Yao A."/>
            <person name="Zdobnov E.M."/>
            <person name="Zhang H."/>
            <person name="Zhao Q."/>
            <person name="Zhao S."/>
            <person name="Zhu S.C."/>
            <person name="Zhimulev I."/>
            <person name="Coluzzi M."/>
            <person name="della Torre A."/>
            <person name="Roth C.W."/>
            <person name="Louis C."/>
            <person name="Kalush F."/>
            <person name="Mural R.J."/>
            <person name="Myers E.W."/>
            <person name="Adams M.D."/>
            <person name="Smith H.O."/>
            <person name="Broder S."/>
            <person name="Gardner M.J."/>
            <person name="Fraser C.M."/>
            <person name="Birney E."/>
            <person name="Bork P."/>
            <person name="Brey P.T."/>
            <person name="Venter J.C."/>
            <person name="Weissenbach J."/>
            <person name="Kafatos F.C."/>
            <person name="Collins F.H."/>
            <person name="Hoffman S.L."/>
        </authorList>
    </citation>
    <scope>NUCLEOTIDE SEQUENCE [LARGE SCALE GENOMIC DNA]</scope>
    <source>
        <strain evidence="16">PEST</strain>
    </source>
</reference>
<dbReference type="eggNOG" id="KOG3627">
    <property type="taxonomic scope" value="Eukaryota"/>
</dbReference>
<dbReference type="CDD" id="cd00190">
    <property type="entry name" value="Tryp_SPc"/>
    <property type="match status" value="1"/>
</dbReference>
<evidence type="ECO:0000256" key="9">
    <source>
        <dbReference type="ARBA" id="ARBA00023157"/>
    </source>
</evidence>
<reference evidence="16" key="4">
    <citation type="journal article" date="2007" name="Genome Biol.">
        <title>Update of the Anopheles gambiae PEST genome assembly.</title>
        <authorList>
            <person name="Sharakhova M.V."/>
            <person name="Hammond M.P."/>
            <person name="Lobo N.F."/>
            <person name="Krzywinski J."/>
            <person name="Unger M.F."/>
            <person name="Hillenmeyer M.E."/>
            <person name="Bruggner R.V."/>
            <person name="Birney E."/>
            <person name="Collins F.H."/>
        </authorList>
    </citation>
    <scope>NUCLEOTIDE SEQUENCE</scope>
    <source>
        <strain evidence="16">PEST</strain>
    </source>
</reference>
<dbReference type="PANTHER" id="PTHR24276:SF97">
    <property type="entry name" value="GH13245P2-RELATED"/>
    <property type="match status" value="1"/>
</dbReference>
<keyword evidence="14" id="KW-0812">Transmembrane</keyword>
<dbReference type="InterPro" id="IPR033116">
    <property type="entry name" value="TRYPSIN_SER"/>
</dbReference>
<evidence type="ECO:0000313" key="16">
    <source>
        <dbReference type="EMBL" id="EAA13907.4"/>
    </source>
</evidence>
<keyword evidence="14" id="KW-0472">Membrane</keyword>
<comment type="caution">
    <text evidence="16">The sequence shown here is derived from an EMBL/GenBank/DDBJ whole genome shotgun (WGS) entry which is preliminary data.</text>
</comment>
<evidence type="ECO:0000259" key="15">
    <source>
        <dbReference type="PROSITE" id="PS50240"/>
    </source>
</evidence>
<comment type="subcellular location">
    <subcellularLocation>
        <location evidence="1">Secreted</location>
    </subcellularLocation>
</comment>
<dbReference type="GO" id="GO:0007586">
    <property type="term" value="P:digestion"/>
    <property type="evidence" value="ECO:0007669"/>
    <property type="project" value="UniProtKB-KW"/>
</dbReference>
<keyword evidence="9" id="KW-1015">Disulfide bond</keyword>
<evidence type="ECO:0000256" key="1">
    <source>
        <dbReference type="ARBA" id="ARBA00004613"/>
    </source>
</evidence>
<evidence type="ECO:0000256" key="6">
    <source>
        <dbReference type="ARBA" id="ARBA00022801"/>
    </source>
</evidence>
<dbReference type="GO" id="GO:0004252">
    <property type="term" value="F:serine-type endopeptidase activity"/>
    <property type="evidence" value="ECO:0007669"/>
    <property type="project" value="UniProtKB-EC"/>
</dbReference>
<dbReference type="Pfam" id="PF00089">
    <property type="entry name" value="Trypsin"/>
    <property type="match status" value="1"/>
</dbReference>
<dbReference type="InterPro" id="IPR043504">
    <property type="entry name" value="Peptidase_S1_PA_chymotrypsin"/>
</dbReference>
<keyword evidence="7 13" id="KW-0720">Serine protease</keyword>
<accession>Q7Q153</accession>
<evidence type="ECO:0000256" key="13">
    <source>
        <dbReference type="RuleBase" id="RU363034"/>
    </source>
</evidence>
<dbReference type="InterPro" id="IPR050430">
    <property type="entry name" value="Peptidase_S1"/>
</dbReference>
<keyword evidence="3 13" id="KW-0645">Protease</keyword>
<evidence type="ECO:0000256" key="10">
    <source>
        <dbReference type="ARBA" id="ARBA00024195"/>
    </source>
</evidence>
<dbReference type="GO" id="GO:0006508">
    <property type="term" value="P:proteolysis"/>
    <property type="evidence" value="ECO:0007669"/>
    <property type="project" value="UniProtKB-KW"/>
</dbReference>
<dbReference type="InterPro" id="IPR001314">
    <property type="entry name" value="Peptidase_S1A"/>
</dbReference>
<keyword evidence="8" id="KW-0865">Zymogen</keyword>
<reference evidence="16" key="5">
    <citation type="submission" date="2011-05" db="EMBL/GenBank/DDBJ databases">
        <authorList>
            <consortium name="VectorBase"/>
        </authorList>
    </citation>
    <scope>NUCLEOTIDE SEQUENCE</scope>
    <source>
        <strain evidence="16">PEST</strain>
    </source>
</reference>
<dbReference type="AlphaFoldDB" id="Q7Q153"/>
<dbReference type="PRINTS" id="PR00722">
    <property type="entry name" value="CHYMOTRYPSIN"/>
</dbReference>
<comment type="catalytic activity">
    <reaction evidence="11">
        <text>Preferential cleavage: Arg-|-Xaa, Lys-|-Xaa.</text>
        <dbReference type="EC" id="3.4.21.4"/>
    </reaction>
</comment>
<evidence type="ECO:0000256" key="5">
    <source>
        <dbReference type="ARBA" id="ARBA00022757"/>
    </source>
</evidence>
<dbReference type="SMART" id="SM00020">
    <property type="entry name" value="Tryp_SPc"/>
    <property type="match status" value="1"/>
</dbReference>
<dbReference type="Gene3D" id="2.40.10.10">
    <property type="entry name" value="Trypsin-like serine proteases"/>
    <property type="match status" value="1"/>
</dbReference>
<dbReference type="PaxDb" id="7165-AGAP009966-PA"/>
<gene>
    <name evidence="16" type="ORF">AgaP_AGAP009966</name>
</gene>
<reference evidence="16" key="2">
    <citation type="submission" date="2002-03" db="EMBL/GenBank/DDBJ databases">
        <authorList>
            <consortium name="The Anopheles Genome Sequencing Consortium"/>
        </authorList>
    </citation>
    <scope>NUCLEOTIDE SEQUENCE</scope>
    <source>
        <strain evidence="16">PEST</strain>
    </source>
</reference>
<dbReference type="VEuPathDB" id="VectorBase:AGAP009966"/>